<dbReference type="Gene3D" id="3.80.10.10">
    <property type="entry name" value="Ribonuclease Inhibitor"/>
    <property type="match status" value="1"/>
</dbReference>
<comment type="caution">
    <text evidence="9">The sequence shown here is derived from an EMBL/GenBank/DDBJ whole genome shotgun (WGS) entry which is preliminary data.</text>
</comment>
<feature type="compositionally biased region" description="Basic and acidic residues" evidence="7">
    <location>
        <begin position="190"/>
        <end position="217"/>
    </location>
</feature>
<evidence type="ECO:0000256" key="5">
    <source>
        <dbReference type="ARBA" id="ARBA00022989"/>
    </source>
</evidence>
<evidence type="ECO:0000256" key="2">
    <source>
        <dbReference type="ARBA" id="ARBA00022614"/>
    </source>
</evidence>
<dbReference type="Proteomes" id="UP000607653">
    <property type="component" value="Unassembled WGS sequence"/>
</dbReference>
<keyword evidence="10" id="KW-1185">Reference proteome</keyword>
<dbReference type="InterPro" id="IPR032675">
    <property type="entry name" value="LRR_dom_sf"/>
</dbReference>
<accession>A0A822YLK5</accession>
<keyword evidence="3" id="KW-0812">Transmembrane</keyword>
<evidence type="ECO:0000256" key="3">
    <source>
        <dbReference type="ARBA" id="ARBA00022692"/>
    </source>
</evidence>
<dbReference type="Gene3D" id="3.30.200.20">
    <property type="entry name" value="Phosphorylase Kinase, domain 1"/>
    <property type="match status" value="1"/>
</dbReference>
<dbReference type="SUPFAM" id="SSF52058">
    <property type="entry name" value="L domain-like"/>
    <property type="match status" value="1"/>
</dbReference>
<reference evidence="9 10" key="1">
    <citation type="journal article" date="2020" name="Mol. Biol. Evol.">
        <title>Distinct Expression and Methylation Patterns for Genes with Different Fates following a Single Whole-Genome Duplication in Flowering Plants.</title>
        <authorList>
            <person name="Shi T."/>
            <person name="Rahmani R.S."/>
            <person name="Gugger P.F."/>
            <person name="Wang M."/>
            <person name="Li H."/>
            <person name="Zhang Y."/>
            <person name="Li Z."/>
            <person name="Wang Q."/>
            <person name="Van de Peer Y."/>
            <person name="Marchal K."/>
            <person name="Chen J."/>
        </authorList>
    </citation>
    <scope>NUCLEOTIDE SEQUENCE [LARGE SCALE GENOMIC DNA]</scope>
    <source>
        <tissue evidence="9">Leaf</tissue>
    </source>
</reference>
<dbReference type="PRINTS" id="PR00019">
    <property type="entry name" value="LEURICHRPT"/>
</dbReference>
<evidence type="ECO:0000313" key="9">
    <source>
        <dbReference type="EMBL" id="DAD33470.1"/>
    </source>
</evidence>
<sequence length="386" mass="41819">MTVRQTPSVSLQCLLVGARNYFSDVVPAEISSFKRLLWLDLSDNNLRGPIPREIHNLTRLLTIRLENNVLAGEVPDLSTALPELRELNLSNNKLHGKVPSGLVKKFGLRSVAGNAGLCGMSPLPVCSFTGSPPTAVSAQTVVPSNPSSLPATTAAGPTGKGESRKGLSTGAIVAIVVGNSVAYYCGRNSGESHRESGSTISSRDRRRNDSYTGEKKIYANNGGGGGGDGDGTTATDRSKLVFFDRRKQFELEDLLRALTKMLGKGSLGTVYKAVLEDGCTVAVKRLKDANPCVRKEYMDLIGNLRHPNLVHLRAYYYAKEEKLLVYDYLSKLAFSSPCELRTGDDSFGLDNEDQFGAGSCSWACTDSRVQWIKDSTRECEVVERAS</sequence>
<evidence type="ECO:0000256" key="4">
    <source>
        <dbReference type="ARBA" id="ARBA00022737"/>
    </source>
</evidence>
<keyword evidence="4" id="KW-0677">Repeat</keyword>
<dbReference type="FunFam" id="3.80.10.10:FF:000383">
    <property type="entry name" value="Leucine-rich repeat receptor protein kinase EMS1"/>
    <property type="match status" value="1"/>
</dbReference>
<dbReference type="AlphaFoldDB" id="A0A822YLK5"/>
<evidence type="ECO:0000256" key="1">
    <source>
        <dbReference type="ARBA" id="ARBA00004370"/>
    </source>
</evidence>
<dbReference type="PANTHER" id="PTHR48007">
    <property type="entry name" value="LEUCINE-RICH REPEAT RECEPTOR-LIKE PROTEIN KINASE PXC1"/>
    <property type="match status" value="1"/>
</dbReference>
<dbReference type="SUPFAM" id="SSF56112">
    <property type="entry name" value="Protein kinase-like (PK-like)"/>
    <property type="match status" value="1"/>
</dbReference>
<name>A0A822YLK5_NELNU</name>
<feature type="region of interest" description="Disordered" evidence="7">
    <location>
        <begin position="134"/>
        <end position="164"/>
    </location>
</feature>
<comment type="subcellular location">
    <subcellularLocation>
        <location evidence="1">Membrane</location>
    </subcellularLocation>
</comment>
<dbReference type="InterPro" id="IPR046959">
    <property type="entry name" value="PRK1-6/SRF4-like"/>
</dbReference>
<dbReference type="EMBL" id="DUZY01000003">
    <property type="protein sequence ID" value="DAD33470.1"/>
    <property type="molecule type" value="Genomic_DNA"/>
</dbReference>
<evidence type="ECO:0000313" key="10">
    <source>
        <dbReference type="Proteomes" id="UP000607653"/>
    </source>
</evidence>
<keyword evidence="5" id="KW-1133">Transmembrane helix</keyword>
<keyword evidence="2" id="KW-0433">Leucine-rich repeat</keyword>
<organism evidence="9 10">
    <name type="scientific">Nelumbo nucifera</name>
    <name type="common">Sacred lotus</name>
    <dbReference type="NCBI Taxonomy" id="4432"/>
    <lineage>
        <taxon>Eukaryota</taxon>
        <taxon>Viridiplantae</taxon>
        <taxon>Streptophyta</taxon>
        <taxon>Embryophyta</taxon>
        <taxon>Tracheophyta</taxon>
        <taxon>Spermatophyta</taxon>
        <taxon>Magnoliopsida</taxon>
        <taxon>Proteales</taxon>
        <taxon>Nelumbonaceae</taxon>
        <taxon>Nelumbo</taxon>
    </lineage>
</organism>
<dbReference type="GO" id="GO:0005524">
    <property type="term" value="F:ATP binding"/>
    <property type="evidence" value="ECO:0007669"/>
    <property type="project" value="InterPro"/>
</dbReference>
<keyword evidence="6" id="KW-0472">Membrane</keyword>
<dbReference type="InterPro" id="IPR011009">
    <property type="entry name" value="Kinase-like_dom_sf"/>
</dbReference>
<evidence type="ECO:0000259" key="8">
    <source>
        <dbReference type="PROSITE" id="PS50011"/>
    </source>
</evidence>
<feature type="region of interest" description="Disordered" evidence="7">
    <location>
        <begin position="188"/>
        <end position="231"/>
    </location>
</feature>
<dbReference type="PANTHER" id="PTHR48007:SF4">
    <property type="entry name" value="LEUCINE-RICH REPEAT RECEPTOR-LIKE PROTEIN KINASE PXC1"/>
    <property type="match status" value="1"/>
</dbReference>
<feature type="compositionally biased region" description="Polar residues" evidence="7">
    <location>
        <begin position="134"/>
        <end position="151"/>
    </location>
</feature>
<dbReference type="PROSITE" id="PS50011">
    <property type="entry name" value="PROTEIN_KINASE_DOM"/>
    <property type="match status" value="1"/>
</dbReference>
<evidence type="ECO:0000256" key="6">
    <source>
        <dbReference type="ARBA" id="ARBA00023136"/>
    </source>
</evidence>
<feature type="domain" description="Protein kinase" evidence="8">
    <location>
        <begin position="256"/>
        <end position="386"/>
    </location>
</feature>
<dbReference type="InterPro" id="IPR000719">
    <property type="entry name" value="Prot_kinase_dom"/>
</dbReference>
<dbReference type="InterPro" id="IPR001245">
    <property type="entry name" value="Ser-Thr/Tyr_kinase_cat_dom"/>
</dbReference>
<dbReference type="InterPro" id="IPR001611">
    <property type="entry name" value="Leu-rich_rpt"/>
</dbReference>
<dbReference type="GO" id="GO:0016020">
    <property type="term" value="C:membrane"/>
    <property type="evidence" value="ECO:0007669"/>
    <property type="project" value="UniProtKB-SubCell"/>
</dbReference>
<gene>
    <name evidence="9" type="ORF">HUJ06_012321</name>
</gene>
<dbReference type="Pfam" id="PF00560">
    <property type="entry name" value="LRR_1"/>
    <property type="match status" value="2"/>
</dbReference>
<proteinExistence type="predicted"/>
<dbReference type="GO" id="GO:0004672">
    <property type="term" value="F:protein kinase activity"/>
    <property type="evidence" value="ECO:0007669"/>
    <property type="project" value="InterPro"/>
</dbReference>
<feature type="compositionally biased region" description="Gly residues" evidence="7">
    <location>
        <begin position="221"/>
        <end position="230"/>
    </location>
</feature>
<dbReference type="Pfam" id="PF07714">
    <property type="entry name" value="PK_Tyr_Ser-Thr"/>
    <property type="match status" value="1"/>
</dbReference>
<evidence type="ECO:0000256" key="7">
    <source>
        <dbReference type="SAM" id="MobiDB-lite"/>
    </source>
</evidence>
<protein>
    <recommendedName>
        <fullName evidence="8">Protein kinase domain-containing protein</fullName>
    </recommendedName>
</protein>